<accession>E2A8I9</accession>
<organism evidence="3">
    <name type="scientific">Camponotus floridanus</name>
    <name type="common">Florida carpenter ant</name>
    <dbReference type="NCBI Taxonomy" id="104421"/>
    <lineage>
        <taxon>Eukaryota</taxon>
        <taxon>Metazoa</taxon>
        <taxon>Ecdysozoa</taxon>
        <taxon>Arthropoda</taxon>
        <taxon>Hexapoda</taxon>
        <taxon>Insecta</taxon>
        <taxon>Pterygota</taxon>
        <taxon>Neoptera</taxon>
        <taxon>Endopterygota</taxon>
        <taxon>Hymenoptera</taxon>
        <taxon>Apocrita</taxon>
        <taxon>Aculeata</taxon>
        <taxon>Formicoidea</taxon>
        <taxon>Formicidae</taxon>
        <taxon>Formicinae</taxon>
        <taxon>Camponotus</taxon>
    </lineage>
</organism>
<evidence type="ECO:0000313" key="3">
    <source>
        <dbReference type="Proteomes" id="UP000000311"/>
    </source>
</evidence>
<reference evidence="2 3" key="1">
    <citation type="journal article" date="2010" name="Science">
        <title>Genomic comparison of the ants Camponotus floridanus and Harpegnathos saltator.</title>
        <authorList>
            <person name="Bonasio R."/>
            <person name="Zhang G."/>
            <person name="Ye C."/>
            <person name="Mutti N.S."/>
            <person name="Fang X."/>
            <person name="Qin N."/>
            <person name="Donahue G."/>
            <person name="Yang P."/>
            <person name="Li Q."/>
            <person name="Li C."/>
            <person name="Zhang P."/>
            <person name="Huang Z."/>
            <person name="Berger S.L."/>
            <person name="Reinberg D."/>
            <person name="Wang J."/>
            <person name="Liebig J."/>
        </authorList>
    </citation>
    <scope>NUCLEOTIDE SEQUENCE [LARGE SCALE GENOMIC DNA]</scope>
    <source>
        <strain evidence="3">C129</strain>
    </source>
</reference>
<keyword evidence="3" id="KW-1185">Reference proteome</keyword>
<name>E2A8I9_CAMFO</name>
<protein>
    <submittedName>
        <fullName evidence="2">Uncharacterized protein</fullName>
    </submittedName>
</protein>
<dbReference type="EMBL" id="GL437616">
    <property type="protein sequence ID" value="EFN70259.1"/>
    <property type="molecule type" value="Genomic_DNA"/>
</dbReference>
<feature type="region of interest" description="Disordered" evidence="1">
    <location>
        <begin position="174"/>
        <end position="224"/>
    </location>
</feature>
<dbReference type="Proteomes" id="UP000000311">
    <property type="component" value="Unassembled WGS sequence"/>
</dbReference>
<proteinExistence type="predicted"/>
<feature type="compositionally biased region" description="Basic and acidic residues" evidence="1">
    <location>
        <begin position="193"/>
        <end position="224"/>
    </location>
</feature>
<dbReference type="InParanoid" id="E2A8I9"/>
<dbReference type="AlphaFoldDB" id="E2A8I9"/>
<sequence length="224" mass="24850">MRHHRDGDFAEAILLGGISTGRTAPSFIQEEPSKSQYTLSPIREGSQPLARKITLAMFRPVDAPNVSLLSDDVVLNERRVSRPRENSVSSWLRPDVNGNFSGSDIRDNLDIPGGARLEEQAFHRSTVRFSVLEPILNPTLQMHRCAFNAVVHLTGAGGRFELTVAHLVIDTGGTERYQESPGNSGRGAINLFPREDHRNSADVGRKGNTHGEKEKERKMKTERS</sequence>
<evidence type="ECO:0000256" key="1">
    <source>
        <dbReference type="SAM" id="MobiDB-lite"/>
    </source>
</evidence>
<evidence type="ECO:0000313" key="2">
    <source>
        <dbReference type="EMBL" id="EFN70259.1"/>
    </source>
</evidence>
<gene>
    <name evidence="2" type="ORF">EAG_11927</name>
</gene>